<dbReference type="InterPro" id="IPR039609">
    <property type="entry name" value="VQ_15/22"/>
</dbReference>
<proteinExistence type="predicted"/>
<dbReference type="AlphaFoldDB" id="A0AAW1X214"/>
<feature type="compositionally biased region" description="Basic and acidic residues" evidence="1">
    <location>
        <begin position="387"/>
        <end position="399"/>
    </location>
</feature>
<dbReference type="PANTHER" id="PTHR33179">
    <property type="entry name" value="VQ MOTIF-CONTAINING PROTEIN"/>
    <property type="match status" value="1"/>
</dbReference>
<feature type="compositionally biased region" description="Low complexity" evidence="1">
    <location>
        <begin position="81"/>
        <end position="97"/>
    </location>
</feature>
<feature type="region of interest" description="Disordered" evidence="1">
    <location>
        <begin position="293"/>
        <end position="325"/>
    </location>
</feature>
<feature type="region of interest" description="Disordered" evidence="1">
    <location>
        <begin position="1"/>
        <end position="54"/>
    </location>
</feature>
<dbReference type="Proteomes" id="UP001457282">
    <property type="component" value="Unassembled WGS sequence"/>
</dbReference>
<protein>
    <recommendedName>
        <fullName evidence="2">VQ domain-containing protein</fullName>
    </recommendedName>
</protein>
<feature type="domain" description="VQ" evidence="2">
    <location>
        <begin position="165"/>
        <end position="192"/>
    </location>
</feature>
<keyword evidence="4" id="KW-1185">Reference proteome</keyword>
<feature type="region of interest" description="Disordered" evidence="1">
    <location>
        <begin position="81"/>
        <end position="169"/>
    </location>
</feature>
<dbReference type="PANTHER" id="PTHR33179:SF58">
    <property type="entry name" value="OS08G0409500 PROTEIN"/>
    <property type="match status" value="1"/>
</dbReference>
<evidence type="ECO:0000313" key="3">
    <source>
        <dbReference type="EMBL" id="KAK9930549.1"/>
    </source>
</evidence>
<feature type="compositionally biased region" description="Gly residues" evidence="1">
    <location>
        <begin position="376"/>
        <end position="385"/>
    </location>
</feature>
<evidence type="ECO:0000259" key="2">
    <source>
        <dbReference type="Pfam" id="PF05678"/>
    </source>
</evidence>
<feature type="compositionally biased region" description="Basic residues" evidence="1">
    <location>
        <begin position="155"/>
        <end position="164"/>
    </location>
</feature>
<feature type="compositionally biased region" description="Polar residues" evidence="1">
    <location>
        <begin position="24"/>
        <end position="43"/>
    </location>
</feature>
<dbReference type="InterPro" id="IPR008889">
    <property type="entry name" value="VQ"/>
</dbReference>
<feature type="compositionally biased region" description="Polar residues" evidence="1">
    <location>
        <begin position="102"/>
        <end position="132"/>
    </location>
</feature>
<accession>A0AAW1X214</accession>
<sequence length="426" mass="46182">MDSGNSGSMSSSGGDDQELDIVSQPESVSGFMNSHHPSLQFGGSSDNNSDSNLFSQYQNHLHHHQPNTLFDLSSNYLQALSQSQSPNSSNPNFLLNLRSDHQPNSTTATRSDEPNCTNPMANLPGSSSSAHQGPSILGTPRSNYTSAKPNNLVRNSKKRTRASRRAPTTVLTTDTSNFRAMVQEFTGIPAPPFSAGSSSYSRRLDSIFGSGSIYPLRPSAQKVQQTPFLSSSSSLLMSNCTSMVDATNIATSTSNDMNNFNFTHQGLIAKQLPHHHNMMLNMQNPILSAFQSSLPHHHEQQQQQQPPPFHSSSINFGAKPNRESTTLPLHSLEDQLGMTMSHGYLNTNLGGSDGSITMLPLRSDNDHDVRWRDHGGLGSGAGSDGRGVLDHDHHLRPNLDHGIINSSRSNTRGGEATVDSWICPSD</sequence>
<feature type="region of interest" description="Disordered" evidence="1">
    <location>
        <begin position="372"/>
        <end position="426"/>
    </location>
</feature>
<dbReference type="Pfam" id="PF05678">
    <property type="entry name" value="VQ"/>
    <property type="match status" value="1"/>
</dbReference>
<feature type="compositionally biased region" description="Polar residues" evidence="1">
    <location>
        <begin position="140"/>
        <end position="154"/>
    </location>
</feature>
<feature type="compositionally biased region" description="Low complexity" evidence="1">
    <location>
        <begin position="1"/>
        <end position="14"/>
    </location>
</feature>
<evidence type="ECO:0000256" key="1">
    <source>
        <dbReference type="SAM" id="MobiDB-lite"/>
    </source>
</evidence>
<name>A0AAW1X214_RUBAR</name>
<reference evidence="3 4" key="1">
    <citation type="journal article" date="2023" name="G3 (Bethesda)">
        <title>A chromosome-length genome assembly and annotation of blackberry (Rubus argutus, cv. 'Hillquist').</title>
        <authorList>
            <person name="Bruna T."/>
            <person name="Aryal R."/>
            <person name="Dudchenko O."/>
            <person name="Sargent D.J."/>
            <person name="Mead D."/>
            <person name="Buti M."/>
            <person name="Cavallini A."/>
            <person name="Hytonen T."/>
            <person name="Andres J."/>
            <person name="Pham M."/>
            <person name="Weisz D."/>
            <person name="Mascagni F."/>
            <person name="Usai G."/>
            <person name="Natali L."/>
            <person name="Bassil N."/>
            <person name="Fernandez G.E."/>
            <person name="Lomsadze A."/>
            <person name="Armour M."/>
            <person name="Olukolu B."/>
            <person name="Poorten T."/>
            <person name="Britton C."/>
            <person name="Davik J."/>
            <person name="Ashrafi H."/>
            <person name="Aiden E.L."/>
            <person name="Borodovsky M."/>
            <person name="Worthington M."/>
        </authorList>
    </citation>
    <scope>NUCLEOTIDE SEQUENCE [LARGE SCALE GENOMIC DNA]</scope>
    <source>
        <strain evidence="3">PI 553951</strain>
    </source>
</reference>
<evidence type="ECO:0000313" key="4">
    <source>
        <dbReference type="Proteomes" id="UP001457282"/>
    </source>
</evidence>
<organism evidence="3 4">
    <name type="scientific">Rubus argutus</name>
    <name type="common">Southern blackberry</name>
    <dbReference type="NCBI Taxonomy" id="59490"/>
    <lineage>
        <taxon>Eukaryota</taxon>
        <taxon>Viridiplantae</taxon>
        <taxon>Streptophyta</taxon>
        <taxon>Embryophyta</taxon>
        <taxon>Tracheophyta</taxon>
        <taxon>Spermatophyta</taxon>
        <taxon>Magnoliopsida</taxon>
        <taxon>eudicotyledons</taxon>
        <taxon>Gunneridae</taxon>
        <taxon>Pentapetalae</taxon>
        <taxon>rosids</taxon>
        <taxon>fabids</taxon>
        <taxon>Rosales</taxon>
        <taxon>Rosaceae</taxon>
        <taxon>Rosoideae</taxon>
        <taxon>Rosoideae incertae sedis</taxon>
        <taxon>Rubus</taxon>
    </lineage>
</organism>
<gene>
    <name evidence="3" type="ORF">M0R45_027585</name>
</gene>
<comment type="caution">
    <text evidence="3">The sequence shown here is derived from an EMBL/GenBank/DDBJ whole genome shotgun (WGS) entry which is preliminary data.</text>
</comment>
<dbReference type="EMBL" id="JBEDUW010000005">
    <property type="protein sequence ID" value="KAK9930549.1"/>
    <property type="molecule type" value="Genomic_DNA"/>
</dbReference>